<dbReference type="SUPFAM" id="SSF50249">
    <property type="entry name" value="Nucleic acid-binding proteins"/>
    <property type="match status" value="1"/>
</dbReference>
<dbReference type="SMART" id="SM00400">
    <property type="entry name" value="ZnF_CHCC"/>
    <property type="match status" value="1"/>
</dbReference>
<dbReference type="AlphaFoldDB" id="A0A6N7R1D9"/>
<gene>
    <name evidence="6" type="primary">ssb</name>
    <name evidence="6" type="ORF">GH885_07445</name>
</gene>
<evidence type="ECO:0000256" key="3">
    <source>
        <dbReference type="RuleBase" id="RU000524"/>
    </source>
</evidence>
<dbReference type="PANTHER" id="PTHR10302:SF27">
    <property type="entry name" value="SINGLE-STRANDED DNA-BINDING PROTEIN"/>
    <property type="match status" value="1"/>
</dbReference>
<dbReference type="GO" id="GO:0006260">
    <property type="term" value="P:DNA replication"/>
    <property type="evidence" value="ECO:0007669"/>
    <property type="project" value="UniProtKB-UniRule"/>
</dbReference>
<dbReference type="PROSITE" id="PS50935">
    <property type="entry name" value="SSB"/>
    <property type="match status" value="1"/>
</dbReference>
<feature type="domain" description="Zinc finger CHC2-type" evidence="5">
    <location>
        <begin position="32"/>
        <end position="89"/>
    </location>
</feature>
<dbReference type="GO" id="GO:0009295">
    <property type="term" value="C:nucleoid"/>
    <property type="evidence" value="ECO:0007669"/>
    <property type="project" value="TreeGrafter"/>
</dbReference>
<evidence type="ECO:0000259" key="5">
    <source>
        <dbReference type="SMART" id="SM00400"/>
    </source>
</evidence>
<dbReference type="InterPro" id="IPR000424">
    <property type="entry name" value="Primosome_PriB/ssb"/>
</dbReference>
<dbReference type="Proteomes" id="UP000435187">
    <property type="component" value="Unassembled WGS sequence"/>
</dbReference>
<evidence type="ECO:0000256" key="2">
    <source>
        <dbReference type="HAMAP-Rule" id="MF_00984"/>
    </source>
</evidence>
<reference evidence="6 7" key="1">
    <citation type="submission" date="2019-10" db="EMBL/GenBank/DDBJ databases">
        <title>Gracilibacillus salitolerans sp. nov., a moderate halophile isolated from a saline soil in northwest China.</title>
        <authorList>
            <person name="Gan L."/>
        </authorList>
    </citation>
    <scope>NUCLEOTIDE SEQUENCE [LARGE SCALE GENOMIC DNA]</scope>
    <source>
        <strain evidence="6 7">TP2-8</strain>
    </source>
</reference>
<dbReference type="InterPro" id="IPR011344">
    <property type="entry name" value="ssDNA-bd"/>
</dbReference>
<feature type="short sequence motif" description="Important for interaction with partner proteins" evidence="2">
    <location>
        <begin position="388"/>
        <end position="393"/>
    </location>
</feature>
<comment type="function">
    <text evidence="2">Plays an important role in DNA replication, recombination and repair. Binds to ssDNA and to an array of partner proteins to recruit them to their sites of action during DNA metabolism.</text>
</comment>
<dbReference type="GO" id="GO:0006281">
    <property type="term" value="P:DNA repair"/>
    <property type="evidence" value="ECO:0007669"/>
    <property type="project" value="UniProtKB-UniRule"/>
</dbReference>
<comment type="subunit">
    <text evidence="2">Homotetramer.</text>
</comment>
<dbReference type="NCBIfam" id="TIGR00621">
    <property type="entry name" value="ssb"/>
    <property type="match status" value="1"/>
</dbReference>
<dbReference type="GO" id="GO:0003899">
    <property type="term" value="F:DNA-directed RNA polymerase activity"/>
    <property type="evidence" value="ECO:0007669"/>
    <property type="project" value="InterPro"/>
</dbReference>
<dbReference type="CDD" id="cd04496">
    <property type="entry name" value="SSB_OBF"/>
    <property type="match status" value="1"/>
</dbReference>
<keyword evidence="7" id="KW-1185">Reference proteome</keyword>
<comment type="caution">
    <text evidence="2">Lacks conserved residue(s) required for the propagation of feature annotation.</text>
</comment>
<dbReference type="Gene3D" id="2.40.50.140">
    <property type="entry name" value="Nucleic acid-binding proteins"/>
    <property type="match status" value="1"/>
</dbReference>
<feature type="region of interest" description="Disordered" evidence="4">
    <location>
        <begin position="345"/>
        <end position="393"/>
    </location>
</feature>
<keyword evidence="1 2" id="KW-0238">DNA-binding</keyword>
<keyword evidence="2" id="KW-0234">DNA repair</keyword>
<dbReference type="GO" id="GO:0006310">
    <property type="term" value="P:DNA recombination"/>
    <property type="evidence" value="ECO:0007669"/>
    <property type="project" value="UniProtKB-UniRule"/>
</dbReference>
<dbReference type="Pfam" id="PF01807">
    <property type="entry name" value="Zn_ribbon_DnaG"/>
    <property type="match status" value="1"/>
</dbReference>
<evidence type="ECO:0000256" key="4">
    <source>
        <dbReference type="SAM" id="MobiDB-lite"/>
    </source>
</evidence>
<dbReference type="Gene3D" id="3.90.580.10">
    <property type="entry name" value="Zinc finger, CHC2-type domain"/>
    <property type="match status" value="1"/>
</dbReference>
<dbReference type="InterPro" id="IPR012340">
    <property type="entry name" value="NA-bd_OB-fold"/>
</dbReference>
<evidence type="ECO:0000313" key="7">
    <source>
        <dbReference type="Proteomes" id="UP000435187"/>
    </source>
</evidence>
<comment type="caution">
    <text evidence="6">The sequence shown here is derived from an EMBL/GenBank/DDBJ whole genome shotgun (WGS) entry which is preliminary data.</text>
</comment>
<keyword evidence="2" id="KW-0227">DNA damage</keyword>
<evidence type="ECO:0000256" key="1">
    <source>
        <dbReference type="ARBA" id="ARBA00023125"/>
    </source>
</evidence>
<keyword evidence="2" id="KW-0233">DNA recombination</keyword>
<dbReference type="InterPro" id="IPR002694">
    <property type="entry name" value="Znf_CHC2"/>
</dbReference>
<proteinExistence type="inferred from homology"/>
<dbReference type="GO" id="GO:0008270">
    <property type="term" value="F:zinc ion binding"/>
    <property type="evidence" value="ECO:0007669"/>
    <property type="project" value="InterPro"/>
</dbReference>
<keyword evidence="2" id="KW-0235">DNA replication</keyword>
<accession>A0A6N7R1D9</accession>
<dbReference type="Pfam" id="PF00436">
    <property type="entry name" value="SSB"/>
    <property type="match status" value="1"/>
</dbReference>
<protein>
    <recommendedName>
        <fullName evidence="2 3">Single-stranded DNA-binding protein</fullName>
        <shortName evidence="2">SSB</shortName>
    </recommendedName>
</protein>
<organism evidence="6 7">
    <name type="scientific">Gracilibacillus thailandensis</name>
    <dbReference type="NCBI Taxonomy" id="563735"/>
    <lineage>
        <taxon>Bacteria</taxon>
        <taxon>Bacillati</taxon>
        <taxon>Bacillota</taxon>
        <taxon>Bacilli</taxon>
        <taxon>Bacillales</taxon>
        <taxon>Bacillaceae</taxon>
        <taxon>Gracilibacillus</taxon>
    </lineage>
</organism>
<sequence length="393" mass="45451">MQTSLLPNILQVAERNNLEVDSKSINKKEVRYKCPFCEADANRSNKFFLSVNEEKNVFKCWYCKESGGVLKFISLLEGKSEQDLIEEIRQQSGSHYKKHPAERLTKSQLKMIGYPDINWVKNREYDYHLYKDFRDKVWNEWISYVSDKKRFCYQILFVGICSGEFNECIKKVKEVEKEIGEEFLDDLLNLVFQESKGDKTFQVESTACELVGRTHPYETYLINKSNLKNDEGEDFQMLNKCVFVGRLGSDVELRYTPNGKAVANFNLALTRAVPNQNGDREADFIRCIVWNKPAENMANQLSKGDTIAIEARVQTRSYDGQDGKKVYVTEFVVEGFPQFLKVKKWENGNNNSNNGNYQNQGQPYQNQGQPTQNQDPFTNAGQPIDINDDELPF</sequence>
<evidence type="ECO:0000313" key="6">
    <source>
        <dbReference type="EMBL" id="MRI66179.1"/>
    </source>
</evidence>
<name>A0A6N7R1D9_9BACI</name>
<dbReference type="EMBL" id="WJEE01000012">
    <property type="protein sequence ID" value="MRI66179.1"/>
    <property type="molecule type" value="Genomic_DNA"/>
</dbReference>
<dbReference type="GO" id="GO:0003697">
    <property type="term" value="F:single-stranded DNA binding"/>
    <property type="evidence" value="ECO:0007669"/>
    <property type="project" value="UniProtKB-UniRule"/>
</dbReference>
<dbReference type="PANTHER" id="PTHR10302">
    <property type="entry name" value="SINGLE-STRANDED DNA-BINDING PROTEIN"/>
    <property type="match status" value="1"/>
</dbReference>
<dbReference type="SUPFAM" id="SSF57783">
    <property type="entry name" value="Zinc beta-ribbon"/>
    <property type="match status" value="1"/>
</dbReference>
<feature type="compositionally biased region" description="Low complexity" evidence="4">
    <location>
        <begin position="347"/>
        <end position="374"/>
    </location>
</feature>
<dbReference type="InterPro" id="IPR036977">
    <property type="entry name" value="DNA_primase_Znf_CHC2"/>
</dbReference>
<dbReference type="HAMAP" id="MF_00984">
    <property type="entry name" value="SSB"/>
    <property type="match status" value="1"/>
</dbReference>